<keyword evidence="4" id="KW-1003">Cell membrane</keyword>
<dbReference type="GO" id="GO:0042168">
    <property type="term" value="P:heme metabolic process"/>
    <property type="evidence" value="ECO:0007669"/>
    <property type="project" value="InterPro"/>
</dbReference>
<sequence length="413" mass="46240">MKFLLIALLVLGGVVGLALVVQEDPGYALFSWGEWTVESSLSLLLVATILAFIALYFLIRLLVGSWHVPGRMAHWRQQQRARKARRSTQDGLLALAEGNWKRAEQFLIRNVADSEIPLINYLGAARAAQKQGADERRDNYLSQAHQSMPEAELAVGLTQAEVQLSHGQTEHALATLMHLRSIAPRHGYVLNLLRRLYQQLGSWKDLLELLPELRRQKVLEPEAAEMLERRALAELLRRPGQNAPSLRESWERVPRGQRNGELLQLYVEGLLRVGEHQEAEKLLRDSIRQSWNPELVRLYGLVQSDDPGRQLTSAESWLAGHDRHPDLLLSLGRIAVRADLWGKARAYLEASLGVEPRAETYCELGHLLARLGDEQKSGECFQKGLEQATGGICATSIKRGNLPATPNPTQTTG</sequence>
<dbReference type="RefSeq" id="WP_092998801.1">
    <property type="nucleotide sequence ID" value="NZ_FMWD01000012.1"/>
</dbReference>
<dbReference type="GO" id="GO:0006779">
    <property type="term" value="P:porphyrin-containing compound biosynthetic process"/>
    <property type="evidence" value="ECO:0007669"/>
    <property type="project" value="UniProtKB-KW"/>
</dbReference>
<dbReference type="Pfam" id="PF07219">
    <property type="entry name" value="HemY_N"/>
    <property type="match status" value="1"/>
</dbReference>
<feature type="transmembrane region" description="Helical" evidence="10">
    <location>
        <begin position="42"/>
        <end position="63"/>
    </location>
</feature>
<protein>
    <submittedName>
        <fullName evidence="12">HemY protein</fullName>
    </submittedName>
</protein>
<evidence type="ECO:0000313" key="13">
    <source>
        <dbReference type="Proteomes" id="UP000199648"/>
    </source>
</evidence>
<evidence type="ECO:0000256" key="10">
    <source>
        <dbReference type="SAM" id="Phobius"/>
    </source>
</evidence>
<evidence type="ECO:0000256" key="2">
    <source>
        <dbReference type="ARBA" id="ARBA00004429"/>
    </source>
</evidence>
<dbReference type="SUPFAM" id="SSF48452">
    <property type="entry name" value="TPR-like"/>
    <property type="match status" value="2"/>
</dbReference>
<comment type="pathway">
    <text evidence="3">Porphyrin-containing compound metabolism; protoheme biosynthesis.</text>
</comment>
<evidence type="ECO:0000256" key="1">
    <source>
        <dbReference type="ARBA" id="ARBA00002962"/>
    </source>
</evidence>
<dbReference type="InterPro" id="IPR011990">
    <property type="entry name" value="TPR-like_helical_dom_sf"/>
</dbReference>
<proteinExistence type="predicted"/>
<evidence type="ECO:0000256" key="5">
    <source>
        <dbReference type="ARBA" id="ARBA00022519"/>
    </source>
</evidence>
<evidence type="ECO:0000256" key="6">
    <source>
        <dbReference type="ARBA" id="ARBA00022692"/>
    </source>
</evidence>
<gene>
    <name evidence="12" type="ORF">SAMN03097708_03006</name>
</gene>
<evidence type="ECO:0000256" key="8">
    <source>
        <dbReference type="ARBA" id="ARBA00023136"/>
    </source>
</evidence>
<keyword evidence="9" id="KW-0627">Porphyrin biosynthesis</keyword>
<dbReference type="UniPathway" id="UPA00252"/>
<dbReference type="Gene3D" id="1.25.40.10">
    <property type="entry name" value="Tetratricopeptide repeat domain"/>
    <property type="match status" value="1"/>
</dbReference>
<dbReference type="EMBL" id="FMWD01000012">
    <property type="protein sequence ID" value="SCZ66740.1"/>
    <property type="molecule type" value="Genomic_DNA"/>
</dbReference>
<evidence type="ECO:0000256" key="3">
    <source>
        <dbReference type="ARBA" id="ARBA00004744"/>
    </source>
</evidence>
<dbReference type="OrthoDB" id="7053339at2"/>
<evidence type="ECO:0000259" key="11">
    <source>
        <dbReference type="Pfam" id="PF07219"/>
    </source>
</evidence>
<dbReference type="AlphaFoldDB" id="A0A1G5QYU4"/>
<keyword evidence="7 10" id="KW-1133">Transmembrane helix</keyword>
<evidence type="ECO:0000256" key="4">
    <source>
        <dbReference type="ARBA" id="ARBA00022475"/>
    </source>
</evidence>
<keyword evidence="5" id="KW-0997">Cell inner membrane</keyword>
<keyword evidence="6 10" id="KW-0812">Transmembrane</keyword>
<keyword evidence="8 10" id="KW-0472">Membrane</keyword>
<comment type="function">
    <text evidence="1">Involved in a late step of protoheme IX synthesis.</text>
</comment>
<dbReference type="GO" id="GO:0005886">
    <property type="term" value="C:plasma membrane"/>
    <property type="evidence" value="ECO:0007669"/>
    <property type="project" value="UniProtKB-SubCell"/>
</dbReference>
<accession>A0A1G5QYU4</accession>
<reference evidence="12 13" key="1">
    <citation type="submission" date="2016-10" db="EMBL/GenBank/DDBJ databases">
        <authorList>
            <person name="de Groot N.N."/>
        </authorList>
    </citation>
    <scope>NUCLEOTIDE SEQUENCE [LARGE SCALE GENOMIC DNA]</scope>
    <source>
        <strain evidence="12 13">HLD2</strain>
    </source>
</reference>
<comment type="subcellular location">
    <subcellularLocation>
        <location evidence="2">Cell inner membrane</location>
        <topology evidence="2">Multi-pass membrane protein</topology>
    </subcellularLocation>
</comment>
<evidence type="ECO:0000256" key="9">
    <source>
        <dbReference type="ARBA" id="ARBA00023244"/>
    </source>
</evidence>
<dbReference type="NCBIfam" id="TIGR00540">
    <property type="entry name" value="TPR_hemY_coli"/>
    <property type="match status" value="1"/>
</dbReference>
<dbReference type="InterPro" id="IPR005254">
    <property type="entry name" value="Heme_biosyn_assoc_TPR_pro"/>
</dbReference>
<dbReference type="Proteomes" id="UP000199648">
    <property type="component" value="Unassembled WGS sequence"/>
</dbReference>
<evidence type="ECO:0000256" key="7">
    <source>
        <dbReference type="ARBA" id="ARBA00022989"/>
    </source>
</evidence>
<organism evidence="12 13">
    <name type="scientific">Thiohalomonas denitrificans</name>
    <dbReference type="NCBI Taxonomy" id="415747"/>
    <lineage>
        <taxon>Bacteria</taxon>
        <taxon>Pseudomonadati</taxon>
        <taxon>Pseudomonadota</taxon>
        <taxon>Gammaproteobacteria</taxon>
        <taxon>Thiohalomonadales</taxon>
        <taxon>Thiohalomonadaceae</taxon>
        <taxon>Thiohalomonas</taxon>
    </lineage>
</organism>
<name>A0A1G5QYU4_9GAMM</name>
<evidence type="ECO:0000313" key="12">
    <source>
        <dbReference type="EMBL" id="SCZ66740.1"/>
    </source>
</evidence>
<dbReference type="InterPro" id="IPR010817">
    <property type="entry name" value="HemY_N"/>
</dbReference>
<dbReference type="STRING" id="415747.SAMN03097708_03006"/>
<keyword evidence="13" id="KW-1185">Reference proteome</keyword>
<feature type="domain" description="HemY N-terminal" evidence="11">
    <location>
        <begin position="26"/>
        <end position="132"/>
    </location>
</feature>